<dbReference type="Gene3D" id="3.40.140.10">
    <property type="entry name" value="Cytidine Deaminase, domain 2"/>
    <property type="match status" value="1"/>
</dbReference>
<dbReference type="EMBL" id="JACHVC010000006">
    <property type="protein sequence ID" value="MBC2605326.1"/>
    <property type="molecule type" value="Genomic_DNA"/>
</dbReference>
<evidence type="ECO:0000256" key="1">
    <source>
        <dbReference type="ARBA" id="ARBA00022490"/>
    </source>
</evidence>
<sequence>MSEKEKTNTRPHTVRAKVQRVREGLSEVVDDRLAIEEPLEIAVKNGSGLMPMGVVFRTPGDDESLVLGMLFSEGVIDRYSDVLSIRFTQEKGATMPSWRAVAKVTEDVKLDFEKNSRVFPISSACGACGKSALEALRIQRKERFDPRSGARIELANLLRLPDLLLAAQAAYQDAGSLHAAARFSANGSLLDAAEDIGRHNAMDKLVGSWLKSDSSTEWSEQIILFSGRIGYDLMQKAIVAGCPFLVSIGAPSSFAVELANLFEVTLVGFLRGKGFTTYSAPYRILMD</sequence>
<dbReference type="Pfam" id="PF02634">
    <property type="entry name" value="FdhD-NarQ"/>
    <property type="match status" value="1"/>
</dbReference>
<name>A0A7X1B470_9BACT</name>
<dbReference type="AlphaFoldDB" id="A0A7X1B470"/>
<comment type="caution">
    <text evidence="4">The sequence shown here is derived from an EMBL/GenBank/DDBJ whole genome shotgun (WGS) entry which is preliminary data.</text>
</comment>
<protein>
    <recommendedName>
        <fullName evidence="3">Sulfur carrier protein FdhD</fullName>
    </recommendedName>
</protein>
<dbReference type="PANTHER" id="PTHR30592">
    <property type="entry name" value="FORMATE DEHYDROGENASE"/>
    <property type="match status" value="1"/>
</dbReference>
<dbReference type="InterPro" id="IPR016193">
    <property type="entry name" value="Cytidine_deaminase-like"/>
</dbReference>
<keyword evidence="1 3" id="KW-0963">Cytoplasm</keyword>
<dbReference type="Gene3D" id="3.10.20.10">
    <property type="match status" value="1"/>
</dbReference>
<dbReference type="RefSeq" id="WP_185659209.1">
    <property type="nucleotide sequence ID" value="NZ_CAWPOO010000006.1"/>
</dbReference>
<evidence type="ECO:0000256" key="2">
    <source>
        <dbReference type="ARBA" id="ARBA00023150"/>
    </source>
</evidence>
<comment type="similarity">
    <text evidence="3">Belongs to the FdhD family.</text>
</comment>
<dbReference type="GO" id="GO:0006777">
    <property type="term" value="P:Mo-molybdopterin cofactor biosynthetic process"/>
    <property type="evidence" value="ECO:0007669"/>
    <property type="project" value="UniProtKB-UniRule"/>
</dbReference>
<keyword evidence="5" id="KW-1185">Reference proteome</keyword>
<comment type="subcellular location">
    <subcellularLocation>
        <location evidence="3">Cytoplasm</location>
    </subcellularLocation>
</comment>
<dbReference type="GO" id="GO:0005737">
    <property type="term" value="C:cytoplasm"/>
    <property type="evidence" value="ECO:0007669"/>
    <property type="project" value="UniProtKB-SubCell"/>
</dbReference>
<evidence type="ECO:0000313" key="5">
    <source>
        <dbReference type="Proteomes" id="UP000526501"/>
    </source>
</evidence>
<dbReference type="PANTHER" id="PTHR30592:SF1">
    <property type="entry name" value="SULFUR CARRIER PROTEIN FDHD"/>
    <property type="match status" value="1"/>
</dbReference>
<proteinExistence type="inferred from homology"/>
<dbReference type="GO" id="GO:0016783">
    <property type="term" value="F:sulfurtransferase activity"/>
    <property type="evidence" value="ECO:0007669"/>
    <property type="project" value="InterPro"/>
</dbReference>
<dbReference type="HAMAP" id="MF_00187">
    <property type="entry name" value="FdhD"/>
    <property type="match status" value="1"/>
</dbReference>
<dbReference type="InterPro" id="IPR003786">
    <property type="entry name" value="FdhD"/>
</dbReference>
<comment type="caution">
    <text evidence="3">Lacks conserved residue(s) required for the propagation of feature annotation.</text>
</comment>
<dbReference type="PIRSF" id="PIRSF015626">
    <property type="entry name" value="FdhD"/>
    <property type="match status" value="1"/>
</dbReference>
<keyword evidence="4" id="KW-0808">Transferase</keyword>
<accession>A0A7X1B470</accession>
<reference evidence="4 5" key="1">
    <citation type="submission" date="2020-07" db="EMBL/GenBank/DDBJ databases">
        <authorList>
            <person name="Feng X."/>
        </authorList>
    </citation>
    <scope>NUCLEOTIDE SEQUENCE [LARGE SCALE GENOMIC DNA]</scope>
    <source>
        <strain evidence="4 5">JCM23202</strain>
    </source>
</reference>
<comment type="function">
    <text evidence="3">Required for formate dehydrogenase (FDH) activity. Acts as a sulfur carrier protein that transfers sulfur from IscS to the molybdenum cofactor prior to its insertion into FDH.</text>
</comment>
<evidence type="ECO:0000256" key="3">
    <source>
        <dbReference type="HAMAP-Rule" id="MF_00187"/>
    </source>
</evidence>
<feature type="active site" description="Cysteine persulfide intermediate" evidence="3">
    <location>
        <position position="125"/>
    </location>
</feature>
<dbReference type="SUPFAM" id="SSF53927">
    <property type="entry name" value="Cytidine deaminase-like"/>
    <property type="match status" value="1"/>
</dbReference>
<organism evidence="4 5">
    <name type="scientific">Pelagicoccus albus</name>
    <dbReference type="NCBI Taxonomy" id="415222"/>
    <lineage>
        <taxon>Bacteria</taxon>
        <taxon>Pseudomonadati</taxon>
        <taxon>Verrucomicrobiota</taxon>
        <taxon>Opitutia</taxon>
        <taxon>Puniceicoccales</taxon>
        <taxon>Pelagicoccaceae</taxon>
        <taxon>Pelagicoccus</taxon>
    </lineage>
</organism>
<dbReference type="Proteomes" id="UP000526501">
    <property type="component" value="Unassembled WGS sequence"/>
</dbReference>
<keyword evidence="2 3" id="KW-0501">Molybdenum cofactor biosynthesis</keyword>
<gene>
    <name evidence="3" type="primary">fdhD</name>
    <name evidence="4" type="ORF">H5P27_04635</name>
</gene>
<evidence type="ECO:0000313" key="4">
    <source>
        <dbReference type="EMBL" id="MBC2605326.1"/>
    </source>
</evidence>
<dbReference type="GO" id="GO:0097163">
    <property type="term" value="F:sulfur carrier activity"/>
    <property type="evidence" value="ECO:0007669"/>
    <property type="project" value="UniProtKB-UniRule"/>
</dbReference>